<dbReference type="KEGG" id="tfr:BR63_03650"/>
<dbReference type="RefSeq" id="WP_081908276.1">
    <property type="nucleotide sequence ID" value="NZ_CP045798.1"/>
</dbReference>
<sequence length="273" mass="31139">MRILCTGDLHLGRKRRRLNPDMLITGDTKILDNIVHTAKEEQVDCLFILGDLFDSDDISSNIKEICLDKFSQLKETHIYIFPGNHDLGINLNSPQITFFNESMARKISDDITVYAYDHKKGLDLADWNEDKKSGFNIICGHLAVRELQLDKQRNAGISVSTHDIAHWKADLVLLGHDHNTRFLKQGNKILATYVGAPYNIYENELVARGVVICEIDKGQVNLRFRRLECPPEFKVKAAHMRTAEEINTRYGPVTVGEYTWKLIGSHVVNNFSM</sequence>
<dbReference type="EMBL" id="CP045798">
    <property type="protein sequence ID" value="QNB45491.1"/>
    <property type="molecule type" value="Genomic_DNA"/>
</dbReference>
<dbReference type="Proteomes" id="UP000515847">
    <property type="component" value="Chromosome"/>
</dbReference>
<dbReference type="InterPro" id="IPR050535">
    <property type="entry name" value="DNA_Repair-Maintenance_Comp"/>
</dbReference>
<keyword evidence="3" id="KW-1185">Reference proteome</keyword>
<reference evidence="2 3" key="1">
    <citation type="journal article" date="2019" name="Front. Microbiol.">
        <title>Thermoanaerosceptrum fracticalcis gen. nov. sp. nov., a Novel Fumarate-Fermenting Microorganism From a Deep Fractured Carbonate Aquifer of the US Great Basin.</title>
        <authorList>
            <person name="Hamilton-Brehm S.D."/>
            <person name="Stewart L.E."/>
            <person name="Zavarin M."/>
            <person name="Caldwell M."/>
            <person name="Lawson P.A."/>
            <person name="Onstott T.C."/>
            <person name="Grzymski J."/>
            <person name="Neveux I."/>
            <person name="Lollar B.S."/>
            <person name="Russell C.E."/>
            <person name="Moser D.P."/>
        </authorList>
    </citation>
    <scope>NUCLEOTIDE SEQUENCE [LARGE SCALE GENOMIC DNA]</scope>
    <source>
        <strain evidence="2 3">DRI-13</strain>
    </source>
</reference>
<dbReference type="AlphaFoldDB" id="A0A7G6E087"/>
<name>A0A7G6E087_THEFR</name>
<accession>A0A7G6E087</accession>
<dbReference type="InterPro" id="IPR029052">
    <property type="entry name" value="Metallo-depent_PP-like"/>
</dbReference>
<organism evidence="2 3">
    <name type="scientific">Thermanaerosceptrum fracticalcis</name>
    <dbReference type="NCBI Taxonomy" id="1712410"/>
    <lineage>
        <taxon>Bacteria</taxon>
        <taxon>Bacillati</taxon>
        <taxon>Bacillota</taxon>
        <taxon>Clostridia</taxon>
        <taxon>Eubacteriales</taxon>
        <taxon>Peptococcaceae</taxon>
        <taxon>Thermanaerosceptrum</taxon>
    </lineage>
</organism>
<evidence type="ECO:0000313" key="2">
    <source>
        <dbReference type="EMBL" id="QNB45491.1"/>
    </source>
</evidence>
<feature type="domain" description="Calcineurin-like phosphoesterase" evidence="1">
    <location>
        <begin position="1"/>
        <end position="179"/>
    </location>
</feature>
<proteinExistence type="predicted"/>
<dbReference type="SUPFAM" id="SSF56300">
    <property type="entry name" value="Metallo-dependent phosphatases"/>
    <property type="match status" value="1"/>
</dbReference>
<gene>
    <name evidence="2" type="ORF">BR63_03650</name>
</gene>
<evidence type="ECO:0000313" key="3">
    <source>
        <dbReference type="Proteomes" id="UP000515847"/>
    </source>
</evidence>
<dbReference type="Gene3D" id="3.60.21.10">
    <property type="match status" value="1"/>
</dbReference>
<dbReference type="Pfam" id="PF00149">
    <property type="entry name" value="Metallophos"/>
    <property type="match status" value="1"/>
</dbReference>
<dbReference type="InterPro" id="IPR004843">
    <property type="entry name" value="Calcineurin-like_PHP"/>
</dbReference>
<evidence type="ECO:0000259" key="1">
    <source>
        <dbReference type="Pfam" id="PF00149"/>
    </source>
</evidence>
<protein>
    <recommendedName>
        <fullName evidence="1">Calcineurin-like phosphoesterase domain-containing protein</fullName>
    </recommendedName>
</protein>
<dbReference type="PANTHER" id="PTHR30337">
    <property type="entry name" value="COMPONENT OF ATP-DEPENDENT DSDNA EXONUCLEASE"/>
    <property type="match status" value="1"/>
</dbReference>
<dbReference type="GO" id="GO:0016787">
    <property type="term" value="F:hydrolase activity"/>
    <property type="evidence" value="ECO:0007669"/>
    <property type="project" value="InterPro"/>
</dbReference>